<dbReference type="AlphaFoldDB" id="A0A4R6QMQ7"/>
<dbReference type="NCBIfam" id="TIGR00208">
    <property type="entry name" value="fliS"/>
    <property type="match status" value="1"/>
</dbReference>
<dbReference type="InterPro" id="IPR003713">
    <property type="entry name" value="FliS"/>
</dbReference>
<keyword evidence="3 6" id="KW-0963">Cytoplasm</keyword>
<reference evidence="7 8" key="1">
    <citation type="submission" date="2019-03" db="EMBL/GenBank/DDBJ databases">
        <title>Genomic Encyclopedia of Type Strains, Phase IV (KMG-IV): sequencing the most valuable type-strain genomes for metagenomic binning, comparative biology and taxonomic classification.</title>
        <authorList>
            <person name="Goeker M."/>
        </authorList>
    </citation>
    <scope>NUCLEOTIDE SEQUENCE [LARGE SCALE GENOMIC DNA]</scope>
    <source>
        <strain evidence="7 8">DSM 16998</strain>
    </source>
</reference>
<dbReference type="GO" id="GO:0005829">
    <property type="term" value="C:cytosol"/>
    <property type="evidence" value="ECO:0007669"/>
    <property type="project" value="UniProtKB-SubCell"/>
</dbReference>
<keyword evidence="8" id="KW-1185">Reference proteome</keyword>
<evidence type="ECO:0000256" key="6">
    <source>
        <dbReference type="PIRNR" id="PIRNR039090"/>
    </source>
</evidence>
<evidence type="ECO:0000256" key="4">
    <source>
        <dbReference type="ARBA" id="ARBA00022795"/>
    </source>
</evidence>
<dbReference type="EMBL" id="SNXS01000003">
    <property type="protein sequence ID" value="TDP71623.1"/>
    <property type="molecule type" value="Genomic_DNA"/>
</dbReference>
<dbReference type="SUPFAM" id="SSF101116">
    <property type="entry name" value="Flagellar export chaperone FliS"/>
    <property type="match status" value="1"/>
</dbReference>
<dbReference type="FunCoup" id="A0A4R6QMQ7">
    <property type="interactions" value="70"/>
</dbReference>
<gene>
    <name evidence="7" type="ORF">DES47_103605</name>
</gene>
<accession>A0A4R6QMQ7</accession>
<keyword evidence="7" id="KW-0282">Flagellum</keyword>
<dbReference type="PIRSF" id="PIRSF039090">
    <property type="entry name" value="Flis"/>
    <property type="match status" value="1"/>
</dbReference>
<dbReference type="PANTHER" id="PTHR34773">
    <property type="entry name" value="FLAGELLAR SECRETION CHAPERONE FLIS"/>
    <property type="match status" value="1"/>
</dbReference>
<dbReference type="InterPro" id="IPR036584">
    <property type="entry name" value="FliS_sf"/>
</dbReference>
<comment type="caution">
    <text evidence="7">The sequence shown here is derived from an EMBL/GenBank/DDBJ whole genome shotgun (WGS) entry which is preliminary data.</text>
</comment>
<evidence type="ECO:0000256" key="5">
    <source>
        <dbReference type="ARBA" id="ARBA00023186"/>
    </source>
</evidence>
<keyword evidence="7" id="KW-0969">Cilium</keyword>
<protein>
    <recommendedName>
        <fullName evidence="6">Flagellar secretion chaperone FliS</fullName>
    </recommendedName>
</protein>
<dbReference type="PANTHER" id="PTHR34773:SF1">
    <property type="entry name" value="FLAGELLAR SECRETION CHAPERONE FLIS"/>
    <property type="match status" value="1"/>
</dbReference>
<sequence>MSYMPPNGFASQRMSNMYRAVGTETSVQSAGPHRLVAMLFEGLMDSMAQAKGAMRAGNLEAKGKALGRAVRIIEEGLRAALDMRAGPLAADLQDLYSYTTLRLTQANLRNDEAAIEECQRLLQPLKDAWDAIGDQVEPRRAA</sequence>
<dbReference type="Gene3D" id="1.20.120.340">
    <property type="entry name" value="Flagellar protein FliS"/>
    <property type="match status" value="1"/>
</dbReference>
<evidence type="ECO:0000256" key="2">
    <source>
        <dbReference type="ARBA" id="ARBA00008787"/>
    </source>
</evidence>
<evidence type="ECO:0000313" key="7">
    <source>
        <dbReference type="EMBL" id="TDP71623.1"/>
    </source>
</evidence>
<keyword evidence="5" id="KW-0143">Chaperone</keyword>
<organism evidence="7 8">
    <name type="scientific">Roseateles toxinivorans</name>
    <dbReference type="NCBI Taxonomy" id="270368"/>
    <lineage>
        <taxon>Bacteria</taxon>
        <taxon>Pseudomonadati</taxon>
        <taxon>Pseudomonadota</taxon>
        <taxon>Betaproteobacteria</taxon>
        <taxon>Burkholderiales</taxon>
        <taxon>Sphaerotilaceae</taxon>
        <taxon>Roseateles</taxon>
    </lineage>
</organism>
<dbReference type="Proteomes" id="UP000295361">
    <property type="component" value="Unassembled WGS sequence"/>
</dbReference>
<comment type="similarity">
    <text evidence="2 6">Belongs to the FliS family.</text>
</comment>
<evidence type="ECO:0000313" key="8">
    <source>
        <dbReference type="Proteomes" id="UP000295361"/>
    </source>
</evidence>
<name>A0A4R6QMQ7_9BURK</name>
<dbReference type="GO" id="GO:0071973">
    <property type="term" value="P:bacterial-type flagellum-dependent cell motility"/>
    <property type="evidence" value="ECO:0007669"/>
    <property type="project" value="TreeGrafter"/>
</dbReference>
<dbReference type="Pfam" id="PF02561">
    <property type="entry name" value="FliS"/>
    <property type="match status" value="1"/>
</dbReference>
<dbReference type="RefSeq" id="WP_243748300.1">
    <property type="nucleotide sequence ID" value="NZ_SNXS01000003.1"/>
</dbReference>
<dbReference type="InParanoid" id="A0A4R6QMQ7"/>
<evidence type="ECO:0000256" key="1">
    <source>
        <dbReference type="ARBA" id="ARBA00004514"/>
    </source>
</evidence>
<keyword evidence="7" id="KW-0966">Cell projection</keyword>
<comment type="subcellular location">
    <subcellularLocation>
        <location evidence="1 6">Cytoplasm</location>
        <location evidence="1 6">Cytosol</location>
    </subcellularLocation>
</comment>
<proteinExistence type="inferred from homology"/>
<dbReference type="GO" id="GO:0044780">
    <property type="term" value="P:bacterial-type flagellum assembly"/>
    <property type="evidence" value="ECO:0007669"/>
    <property type="project" value="InterPro"/>
</dbReference>
<evidence type="ECO:0000256" key="3">
    <source>
        <dbReference type="ARBA" id="ARBA00022490"/>
    </source>
</evidence>
<dbReference type="CDD" id="cd16098">
    <property type="entry name" value="FliS"/>
    <property type="match status" value="1"/>
</dbReference>
<keyword evidence="4 6" id="KW-1005">Bacterial flagellum biogenesis</keyword>